<comment type="caution">
    <text evidence="2">The sequence shown here is derived from an EMBL/GenBank/DDBJ whole genome shotgun (WGS) entry which is preliminary data.</text>
</comment>
<name>A0A1R1X4C4_9FUNG</name>
<evidence type="ECO:0000313" key="3">
    <source>
        <dbReference type="Proteomes" id="UP000187429"/>
    </source>
</evidence>
<accession>A0A1R1X4C4</accession>
<protein>
    <submittedName>
        <fullName evidence="2">Uncharacterized protein</fullName>
    </submittedName>
</protein>
<reference evidence="3" key="1">
    <citation type="submission" date="2017-01" db="EMBL/GenBank/DDBJ databases">
        <authorList>
            <person name="Wang Y."/>
            <person name="White M."/>
            <person name="Kvist S."/>
            <person name="Moncalvo J.-M."/>
        </authorList>
    </citation>
    <scope>NUCLEOTIDE SEQUENCE [LARGE SCALE GENOMIC DNA]</scope>
    <source>
        <strain evidence="3">ID-206-W2</strain>
    </source>
</reference>
<gene>
    <name evidence="2" type="ORF">AYI69_g10668</name>
</gene>
<proteinExistence type="predicted"/>
<feature type="region of interest" description="Disordered" evidence="1">
    <location>
        <begin position="247"/>
        <end position="273"/>
    </location>
</feature>
<organism evidence="2 3">
    <name type="scientific">Smittium culicis</name>
    <dbReference type="NCBI Taxonomy" id="133412"/>
    <lineage>
        <taxon>Eukaryota</taxon>
        <taxon>Fungi</taxon>
        <taxon>Fungi incertae sedis</taxon>
        <taxon>Zoopagomycota</taxon>
        <taxon>Kickxellomycotina</taxon>
        <taxon>Harpellomycetes</taxon>
        <taxon>Harpellales</taxon>
        <taxon>Legeriomycetaceae</taxon>
        <taxon>Smittium</taxon>
    </lineage>
</organism>
<dbReference type="OrthoDB" id="10330355at2759"/>
<evidence type="ECO:0000256" key="1">
    <source>
        <dbReference type="SAM" id="MobiDB-lite"/>
    </source>
</evidence>
<dbReference type="AlphaFoldDB" id="A0A1R1X4C4"/>
<dbReference type="EMBL" id="LSSM01007045">
    <property type="protein sequence ID" value="OMJ09437.1"/>
    <property type="molecule type" value="Genomic_DNA"/>
</dbReference>
<evidence type="ECO:0000313" key="2">
    <source>
        <dbReference type="EMBL" id="OMJ09437.1"/>
    </source>
</evidence>
<keyword evidence="3" id="KW-1185">Reference proteome</keyword>
<dbReference type="Proteomes" id="UP000187429">
    <property type="component" value="Unassembled WGS sequence"/>
</dbReference>
<sequence>MSLETVISEAVIANILNAINDVTSKVNNLTVGKTAEASVEDDQHISASISATIFNVYPELESLIPSMYEDFYRTMLTDEEKKEAIYGFPKSSKVCYNPLPINEAASGSVNKSDAAFYAIQVALAHGARPIDYFIHMMLQSNPNLTLDDPAVDVLKTIRCIMGNAASMETQARLENFHSGMLFTGKPEQVVKSEVKPLMDSEKFDTQLAAIKPTKRARVTRPFRGREQIEGLPSPVSSITAMAPITEAAATRPAPNSSLGGFQRGARGRGRGSQ</sequence>